<feature type="region of interest" description="Disordered" evidence="8">
    <location>
        <begin position="775"/>
        <end position="797"/>
    </location>
</feature>
<comment type="similarity">
    <text evidence="2 6">Belongs to the VPS35 family.</text>
</comment>
<feature type="coiled-coil region" evidence="7">
    <location>
        <begin position="58"/>
        <end position="147"/>
    </location>
</feature>
<comment type="caution">
    <text evidence="9">The sequence shown here is derived from an EMBL/GenBank/DDBJ whole genome shotgun (WGS) entry which is preliminary data.</text>
</comment>
<sequence length="1028" mass="116604">MSTPSKSNNNSRLSAMAQLEKTAKTLTLYSRALHHQLARLREEMVTEKQAVLTSEDDVSESSARLQEIEELMAKLQQEISALRLTPPDDGSLAARKQELEELEEERHEELDLLAHIQTILLMHQNMHKKMQRMIATLTKEIHRVRQREEVVVLAALRSRIVKGEAEVLREALQTVRDQGFRMQRAIDAKDQSAVLKYAAEMLRELRTSLLSPKNYYHLYMQLMDQLRHFENYVEEQQQSGASVRILYERVQSSGNVLPRLYGAKSTTLTFFYSCARYLLVTVGAIYIKSREAPARDVLTDLVEMTKGVQHPLRGLFLRHYLSLSVRDKLPDTGSVYEQSGGGTVSDSIKFLLQNLRETNQLWIRLQHQKTNGARPLVVREKERMELRLLVGTSLVRLSQIDGVTSSIYAEQVLPGLLNDVVLACKDCMAQQYLMDCIIQVFPDEFHLQNLEKLLDVLEKLQTNVDVALILTAFLKRLTKFREAQGNVTGAGQQETGADDRTKLNDEQQDGLHVFQQMMNTTGKMFLRSLRYAAGNGDPISEGGGTDVQLASVLPYFVAFATFTLVWLGTTTSKNSHTTTAIQQVVSGCLTFLRERTAWRVDKDEQKRQAVISQLKTLALMLLRGFSIQDLLQVPSLLELLALMPWQGAWKDMALVWIRVLLARHERVYNEKQMSFLLTVLAPLVRDDPSELQLLPPATTTDMGKTKEAEIFEAEQQTLAKVVHLVSNDDYDVKFRVFVVARRAFLMSGVFRIRFTLVPLICQSLALARDLTAHTQEKTQSQGQETKAESEATVTDGNSKTFVTTPREVLQFVHEMVTALASKQDALSVSCVHLFLQCALVADGCAFEAIAYEFITQAFIVYEDQITLAREQWRALEAMVASLRATRNLSSTNYEILATKTTQYSARLLKKNEQALMVLNCAHLFWHPSHRDGKRVRECLQRSLRIADSMKGIALNQVPLFLDILEATPEVTRNYLVGLLTLVKDHLNNMEHGQRRREGESRYRAIMCCMDVLDVSDKALSTSFSPSSR</sequence>
<dbReference type="GO" id="GO:0006886">
    <property type="term" value="P:intracellular protein transport"/>
    <property type="evidence" value="ECO:0007669"/>
    <property type="project" value="TreeGrafter"/>
</dbReference>
<dbReference type="Gene3D" id="1.25.40.660">
    <property type="entry name" value="Vacuolar protein sorting-associated protein 35, helical subcomplex Vps35-C"/>
    <property type="match status" value="1"/>
</dbReference>
<evidence type="ECO:0000256" key="1">
    <source>
        <dbReference type="ARBA" id="ARBA00004170"/>
    </source>
</evidence>
<evidence type="ECO:0000313" key="10">
    <source>
        <dbReference type="Proteomes" id="UP000286097"/>
    </source>
</evidence>
<dbReference type="Pfam" id="PF03635">
    <property type="entry name" value="Vps35"/>
    <property type="match status" value="1"/>
</dbReference>
<name>A0A425BZ86_9STRA</name>
<reference evidence="9 10" key="1">
    <citation type="submission" date="2018-06" db="EMBL/GenBank/DDBJ databases">
        <title>Comparative genomics of downy mildews reveals potential adaptations to biotrophy.</title>
        <authorList>
            <person name="Fletcher K."/>
            <person name="Klosterman S.J."/>
            <person name="Derevnina L."/>
            <person name="Martin F."/>
            <person name="Koike S."/>
            <person name="Reyes Chin-Wo S."/>
            <person name="Mou B."/>
            <person name="Michelmore R."/>
        </authorList>
    </citation>
    <scope>NUCLEOTIDE SEQUENCE [LARGE SCALE GENOMIC DNA]</scope>
    <source>
        <strain evidence="9 10">R13</strain>
    </source>
</reference>
<keyword evidence="5" id="KW-0472">Membrane</keyword>
<dbReference type="InterPro" id="IPR042491">
    <property type="entry name" value="Vps35_C"/>
</dbReference>
<dbReference type="PANTHER" id="PTHR11099:SF0">
    <property type="entry name" value="VACUOLAR PROTEIN SORTING-ASSOCIATED PROTEIN 35"/>
    <property type="match status" value="1"/>
</dbReference>
<evidence type="ECO:0000256" key="7">
    <source>
        <dbReference type="SAM" id="Coils"/>
    </source>
</evidence>
<proteinExistence type="inferred from homology"/>
<dbReference type="EMBL" id="QKXF01000664">
    <property type="protein sequence ID" value="RQM09891.1"/>
    <property type="molecule type" value="Genomic_DNA"/>
</dbReference>
<evidence type="ECO:0000256" key="8">
    <source>
        <dbReference type="SAM" id="MobiDB-lite"/>
    </source>
</evidence>
<evidence type="ECO:0000256" key="5">
    <source>
        <dbReference type="ARBA" id="ARBA00023136"/>
    </source>
</evidence>
<dbReference type="InterPro" id="IPR005378">
    <property type="entry name" value="Vps35"/>
</dbReference>
<dbReference type="PIRSF" id="PIRSF009375">
    <property type="entry name" value="Retromer_Vps35"/>
    <property type="match status" value="1"/>
</dbReference>
<dbReference type="VEuPathDB" id="FungiDB:DD237_004634"/>
<dbReference type="GO" id="GO:0042147">
    <property type="term" value="P:retrograde transport, endosome to Golgi"/>
    <property type="evidence" value="ECO:0007669"/>
    <property type="project" value="InterPro"/>
</dbReference>
<dbReference type="PANTHER" id="PTHR11099">
    <property type="entry name" value="VACUOLAR SORTING PROTEIN 35"/>
    <property type="match status" value="1"/>
</dbReference>
<dbReference type="GO" id="GO:0005770">
    <property type="term" value="C:late endosome"/>
    <property type="evidence" value="ECO:0007669"/>
    <property type="project" value="TreeGrafter"/>
</dbReference>
<gene>
    <name evidence="9" type="ORF">DD237_004634</name>
</gene>
<keyword evidence="3 6" id="KW-0813">Transport</keyword>
<dbReference type="GO" id="GO:0005829">
    <property type="term" value="C:cytosol"/>
    <property type="evidence" value="ECO:0007669"/>
    <property type="project" value="GOC"/>
</dbReference>
<comment type="function">
    <text evidence="6">Plays a role in vesicular protein sorting.</text>
</comment>
<evidence type="ECO:0000256" key="3">
    <source>
        <dbReference type="ARBA" id="ARBA00022448"/>
    </source>
</evidence>
<dbReference type="AlphaFoldDB" id="A0A425BZ86"/>
<evidence type="ECO:0000256" key="4">
    <source>
        <dbReference type="ARBA" id="ARBA00022927"/>
    </source>
</evidence>
<evidence type="ECO:0000313" key="9">
    <source>
        <dbReference type="EMBL" id="RQM09891.1"/>
    </source>
</evidence>
<dbReference type="GO" id="GO:0030906">
    <property type="term" value="C:retromer, cargo-selective complex"/>
    <property type="evidence" value="ECO:0007669"/>
    <property type="project" value="InterPro"/>
</dbReference>
<accession>A0A425BZ86</accession>
<comment type="subcellular location">
    <subcellularLocation>
        <location evidence="1">Membrane</location>
        <topology evidence="1">Peripheral membrane protein</topology>
    </subcellularLocation>
</comment>
<keyword evidence="4 6" id="KW-0653">Protein transport</keyword>
<evidence type="ECO:0000256" key="2">
    <source>
        <dbReference type="ARBA" id="ARBA00006536"/>
    </source>
</evidence>
<organism evidence="9 10">
    <name type="scientific">Peronospora effusa</name>
    <dbReference type="NCBI Taxonomy" id="542832"/>
    <lineage>
        <taxon>Eukaryota</taxon>
        <taxon>Sar</taxon>
        <taxon>Stramenopiles</taxon>
        <taxon>Oomycota</taxon>
        <taxon>Peronosporomycetes</taxon>
        <taxon>Peronosporales</taxon>
        <taxon>Peronosporaceae</taxon>
        <taxon>Peronospora</taxon>
    </lineage>
</organism>
<keyword evidence="7" id="KW-0175">Coiled coil</keyword>
<protein>
    <recommendedName>
        <fullName evidence="6">Vacuolar protein sorting-associated protein 35</fullName>
    </recommendedName>
</protein>
<dbReference type="Proteomes" id="UP000286097">
    <property type="component" value="Unassembled WGS sequence"/>
</dbReference>
<evidence type="ECO:0000256" key="6">
    <source>
        <dbReference type="PIRNR" id="PIRNR009375"/>
    </source>
</evidence>